<accession>A0A6P1W752</accession>
<organism evidence="2 3">
    <name type="scientific">Spirosoma endbachense</name>
    <dbReference type="NCBI Taxonomy" id="2666025"/>
    <lineage>
        <taxon>Bacteria</taxon>
        <taxon>Pseudomonadati</taxon>
        <taxon>Bacteroidota</taxon>
        <taxon>Cytophagia</taxon>
        <taxon>Cytophagales</taxon>
        <taxon>Cytophagaceae</taxon>
        <taxon>Spirosoma</taxon>
    </lineage>
</organism>
<dbReference type="PANTHER" id="PTHR34610">
    <property type="entry name" value="SSL7007 PROTEIN"/>
    <property type="match status" value="1"/>
</dbReference>
<dbReference type="AlphaFoldDB" id="A0A6P1W752"/>
<dbReference type="NCBIfam" id="TIGR00305">
    <property type="entry name" value="putative toxin-antitoxin system toxin component, PIN family"/>
    <property type="match status" value="1"/>
</dbReference>
<dbReference type="RefSeq" id="WP_162391231.1">
    <property type="nucleotide sequence ID" value="NZ_CP045997.1"/>
</dbReference>
<dbReference type="KEGG" id="senf:GJR95_39980"/>
<gene>
    <name evidence="2" type="ORF">GJR95_39980</name>
</gene>
<dbReference type="InterPro" id="IPR002716">
    <property type="entry name" value="PIN_dom"/>
</dbReference>
<keyword evidence="3" id="KW-1185">Reference proteome</keyword>
<protein>
    <submittedName>
        <fullName evidence="2">Putative toxin-antitoxin system toxin component, PIN family</fullName>
    </submittedName>
</protein>
<reference evidence="2 3" key="1">
    <citation type="submission" date="2019-11" db="EMBL/GenBank/DDBJ databases">
        <title>Spirosoma endbachense sp. nov., isolated from a natural salt meadow.</title>
        <authorList>
            <person name="Rojas J."/>
            <person name="Ambika Manirajan B."/>
            <person name="Ratering S."/>
            <person name="Suarez C."/>
            <person name="Geissler-Plaum R."/>
            <person name="Schnell S."/>
        </authorList>
    </citation>
    <scope>NUCLEOTIDE SEQUENCE [LARGE SCALE GENOMIC DNA]</scope>
    <source>
        <strain evidence="2 3">I-24</strain>
    </source>
</reference>
<evidence type="ECO:0000259" key="1">
    <source>
        <dbReference type="SMART" id="SM00670"/>
    </source>
</evidence>
<dbReference type="EMBL" id="CP045997">
    <property type="protein sequence ID" value="QHW00836.1"/>
    <property type="molecule type" value="Genomic_DNA"/>
</dbReference>
<evidence type="ECO:0000313" key="2">
    <source>
        <dbReference type="EMBL" id="QHW00836.1"/>
    </source>
</evidence>
<feature type="domain" description="PIN" evidence="1">
    <location>
        <begin position="1"/>
        <end position="112"/>
    </location>
</feature>
<sequence length="136" mass="15041">MRIVIDTNVLLAALPKASRYRAIITALALGKIELVVSTSILLEYQEILARKTNAVVANNFLEFLTKLPGVIRIDTPFTWGIIEIDPDDNKFIDAGLMAGADYIITYDVHFDVVKLHPFPSIGVLNPDEFLVLLATS</sequence>
<dbReference type="SUPFAM" id="SSF88723">
    <property type="entry name" value="PIN domain-like"/>
    <property type="match status" value="1"/>
</dbReference>
<dbReference type="Gene3D" id="3.40.50.1010">
    <property type="entry name" value="5'-nuclease"/>
    <property type="match status" value="1"/>
</dbReference>
<dbReference type="SMART" id="SM00670">
    <property type="entry name" value="PINc"/>
    <property type="match status" value="1"/>
</dbReference>
<evidence type="ECO:0000313" key="3">
    <source>
        <dbReference type="Proteomes" id="UP000464577"/>
    </source>
</evidence>
<dbReference type="Pfam" id="PF13470">
    <property type="entry name" value="PIN_3"/>
    <property type="match status" value="1"/>
</dbReference>
<proteinExistence type="predicted"/>
<dbReference type="InterPro" id="IPR029060">
    <property type="entry name" value="PIN-like_dom_sf"/>
</dbReference>
<dbReference type="PANTHER" id="PTHR34610:SF3">
    <property type="entry name" value="SSL7007 PROTEIN"/>
    <property type="match status" value="1"/>
</dbReference>
<dbReference type="Proteomes" id="UP000464577">
    <property type="component" value="Chromosome"/>
</dbReference>
<name>A0A6P1W752_9BACT</name>
<dbReference type="InterPro" id="IPR002850">
    <property type="entry name" value="PIN_toxin-like"/>
</dbReference>